<accession>A0A0M0JP44</accession>
<dbReference type="InterPro" id="IPR010998">
    <property type="entry name" value="Integrase_recombinase_N"/>
</dbReference>
<evidence type="ECO:0000313" key="5">
    <source>
        <dbReference type="EMBL" id="KOO28265.1"/>
    </source>
</evidence>
<evidence type="ECO:0000259" key="4">
    <source>
        <dbReference type="PROSITE" id="PS51898"/>
    </source>
</evidence>
<sequence>MPLAWTPCKRRSTRRLISPPCTELQRLPGHPRLLYQGKPQDPRGSAASSIRRYRARAAQTSPPPLQPRQQLELLRAAPDPEQSLADRFGGHFLPLPHLARFWPRDFNFQTKTCHYHPSLAGDRLNGGLVDNLTKLGEQQRAARQPEWGSTYAYELRTLVSSCSYLADTLEAMRSICAALNTALRAEGALPAGLESLPQDALDVAVQLQSTFSHLKERVDVLRAASRQSAVDVEILSRLYDSEERIAGERSALGAAVESRSLEGATRSMISASAKERVAAAEYSIALEVFEQLSATWGACSVDAFASEATALLPRFWAEAAGSAAEAVDAFAQPWASETLLPPQRETAASAYMSARLGNLRGSATAVRLLQSGLATSTSENYGRLFDAFAAYCDAEGVSALPAEKSTVIAYVGHLAELGTWMASSMQPIFSAINDAHRSLELDPPAVDNFFLKRVRTGLGRLQAEESTTDSRTPLPAAAVLAFIDAAERLPDDALRHLREYVALVLTALFAGRQDSSVHLRSEDIGFGEAQLWLRLSEKGKRQQSVRRVVRLPLAPSAVHGHASVLPRVGALLARYFALRNILAPSQPAFAFQLPGEQRPTTACMERWLAHALARCGIRAPPGFAYLGHSLRSLGASAMAAIGVPRHIYIWLGGWARGSSVVDRCYIDPTFAACPAAYALYGWALSGLYCADAGTVVRATTLPDPRLTAPAPGPTLPESPAHVRAARAIRLRAATRARA</sequence>
<dbReference type="InterPro" id="IPR011010">
    <property type="entry name" value="DNA_brk_join_enz"/>
</dbReference>
<feature type="domain" description="Tyr recombinase" evidence="4">
    <location>
        <begin position="469"/>
        <end position="678"/>
    </location>
</feature>
<dbReference type="InterPro" id="IPR013762">
    <property type="entry name" value="Integrase-like_cat_sf"/>
</dbReference>
<evidence type="ECO:0000256" key="3">
    <source>
        <dbReference type="SAM" id="MobiDB-lite"/>
    </source>
</evidence>
<dbReference type="Gene3D" id="1.10.443.10">
    <property type="entry name" value="Intergrase catalytic core"/>
    <property type="match status" value="1"/>
</dbReference>
<dbReference type="GO" id="GO:0006310">
    <property type="term" value="P:DNA recombination"/>
    <property type="evidence" value="ECO:0007669"/>
    <property type="project" value="UniProtKB-KW"/>
</dbReference>
<dbReference type="Proteomes" id="UP000037460">
    <property type="component" value="Unassembled WGS sequence"/>
</dbReference>
<keyword evidence="6" id="KW-1185">Reference proteome</keyword>
<dbReference type="AlphaFoldDB" id="A0A0M0JP44"/>
<evidence type="ECO:0000313" key="6">
    <source>
        <dbReference type="Proteomes" id="UP000037460"/>
    </source>
</evidence>
<gene>
    <name evidence="5" type="ORF">Ctob_010486</name>
</gene>
<dbReference type="EMBL" id="JWZX01002594">
    <property type="protein sequence ID" value="KOO28265.1"/>
    <property type="molecule type" value="Genomic_DNA"/>
</dbReference>
<feature type="compositionally biased region" description="Low complexity" evidence="3">
    <location>
        <begin position="43"/>
        <end position="60"/>
    </location>
</feature>
<organism evidence="5 6">
    <name type="scientific">Chrysochromulina tobinii</name>
    <dbReference type="NCBI Taxonomy" id="1460289"/>
    <lineage>
        <taxon>Eukaryota</taxon>
        <taxon>Haptista</taxon>
        <taxon>Haptophyta</taxon>
        <taxon>Prymnesiophyceae</taxon>
        <taxon>Prymnesiales</taxon>
        <taxon>Chrysochromulinaceae</taxon>
        <taxon>Chrysochromulina</taxon>
    </lineage>
</organism>
<reference evidence="6" key="1">
    <citation type="journal article" date="2015" name="PLoS Genet.">
        <title>Genome Sequence and Transcriptome Analyses of Chrysochromulina tobin: Metabolic Tools for Enhanced Algal Fitness in the Prominent Order Prymnesiales (Haptophyceae).</title>
        <authorList>
            <person name="Hovde B.T."/>
            <person name="Deodato C.R."/>
            <person name="Hunsperger H.M."/>
            <person name="Ryken S.A."/>
            <person name="Yost W."/>
            <person name="Jha R.K."/>
            <person name="Patterson J."/>
            <person name="Monnat R.J. Jr."/>
            <person name="Barlow S.B."/>
            <person name="Starkenburg S.R."/>
            <person name="Cattolico R.A."/>
        </authorList>
    </citation>
    <scope>NUCLEOTIDE SEQUENCE</scope>
    <source>
        <strain evidence="6">CCMP291</strain>
    </source>
</reference>
<dbReference type="InterPro" id="IPR002104">
    <property type="entry name" value="Integrase_catalytic"/>
</dbReference>
<dbReference type="SUPFAM" id="SSF56349">
    <property type="entry name" value="DNA breaking-rejoining enzymes"/>
    <property type="match status" value="1"/>
</dbReference>
<evidence type="ECO:0000256" key="1">
    <source>
        <dbReference type="ARBA" id="ARBA00023125"/>
    </source>
</evidence>
<dbReference type="PROSITE" id="PS51898">
    <property type="entry name" value="TYR_RECOMBINASE"/>
    <property type="match status" value="1"/>
</dbReference>
<evidence type="ECO:0000256" key="2">
    <source>
        <dbReference type="ARBA" id="ARBA00023172"/>
    </source>
</evidence>
<dbReference type="SUPFAM" id="SSF47823">
    <property type="entry name" value="lambda integrase-like, N-terminal domain"/>
    <property type="match status" value="1"/>
</dbReference>
<dbReference type="GO" id="GO:0015074">
    <property type="term" value="P:DNA integration"/>
    <property type="evidence" value="ECO:0007669"/>
    <property type="project" value="InterPro"/>
</dbReference>
<dbReference type="OrthoDB" id="556352at2759"/>
<name>A0A0M0JP44_9EUKA</name>
<keyword evidence="2" id="KW-0233">DNA recombination</keyword>
<comment type="caution">
    <text evidence="5">The sequence shown here is derived from an EMBL/GenBank/DDBJ whole genome shotgun (WGS) entry which is preliminary data.</text>
</comment>
<keyword evidence="1" id="KW-0238">DNA-binding</keyword>
<protein>
    <submittedName>
        <fullName evidence="5">Integrase family protein</fullName>
    </submittedName>
</protein>
<proteinExistence type="predicted"/>
<feature type="region of interest" description="Disordered" evidence="3">
    <location>
        <begin position="28"/>
        <end position="68"/>
    </location>
</feature>
<dbReference type="GO" id="GO:0003677">
    <property type="term" value="F:DNA binding"/>
    <property type="evidence" value="ECO:0007669"/>
    <property type="project" value="UniProtKB-KW"/>
</dbReference>
<dbReference type="Gene3D" id="1.10.150.130">
    <property type="match status" value="1"/>
</dbReference>